<dbReference type="Gene3D" id="3.40.50.200">
    <property type="entry name" value="Peptidase S8/S53 domain"/>
    <property type="match status" value="1"/>
</dbReference>
<dbReference type="InterPro" id="IPR000209">
    <property type="entry name" value="Peptidase_S8/S53_dom"/>
</dbReference>
<evidence type="ECO:0000256" key="3">
    <source>
        <dbReference type="ARBA" id="ARBA00022670"/>
    </source>
</evidence>
<gene>
    <name evidence="17" type="ORF">BJY01DRAFT_252233</name>
</gene>
<dbReference type="PROSITE" id="PS51195">
    <property type="entry name" value="Q_MOTIF"/>
    <property type="match status" value="1"/>
</dbReference>
<dbReference type="InterPro" id="IPR027417">
    <property type="entry name" value="P-loop_NTPase"/>
</dbReference>
<protein>
    <recommendedName>
        <fullName evidence="14">ATP-dependent RNA helicase</fullName>
        <ecNumber evidence="14">3.6.4.13</ecNumber>
    </recommendedName>
</protein>
<evidence type="ECO:0000256" key="7">
    <source>
        <dbReference type="ARBA" id="ARBA00022806"/>
    </source>
</evidence>
<dbReference type="PROSITE" id="PS00136">
    <property type="entry name" value="SUBTILASE_ASP"/>
    <property type="match status" value="1"/>
</dbReference>
<dbReference type="InterPro" id="IPR036852">
    <property type="entry name" value="Peptidase_S8/S53_dom_sf"/>
</dbReference>
<comment type="subcellular location">
    <subcellularLocation>
        <location evidence="1">Nucleus</location>
        <location evidence="1">Nucleolus</location>
    </subcellularLocation>
</comment>
<dbReference type="PANTHER" id="PTHR24031">
    <property type="entry name" value="RNA HELICASE"/>
    <property type="match status" value="1"/>
</dbReference>
<comment type="similarity">
    <text evidence="14">Belongs to the DEAD box helicase family.</text>
</comment>
<sequence length="820" mass="91519">MSADTNTQDGDCSSFEDLGIRAEVVSGLHALNITRPHPIQARFLEHLLNKPSEDLMGVSFPGTGKTTACCIGVLESLDLCTTEAQHTIQAVILLPTSGIACLVYDRICAIGRFMPGLAVLRTTPTLCARLRSAGEQIACSVVVGTPGTVGDMLVRHPKFRNQVRMLILDEGDDMSQGWWNSCWRVKGVLPKTVRIGVFSATCTGDRWSRYLAPGHGIIIMDREDRSREWPKHFCIDVSADDDRKLAKLLSLVSTLTIGSAIIFVKDRACKVEILNRLLEKGFAAAAWMSALHEDDLTLKEFVSGRLKIILASPYQARDLRIFPVLSVFIYDVPPQDSGRRNGNVEDFLDYLHCLGRAGYYPQWTRTFSFIGGLAERKMLGRVKEYFGTEFPRLEWDDDDQLEDLERRLIRPRRKKIPGPVESVDKTRIKEQGTMVPQPPGRPSTGPAAGELAGFTFGTHIVEEPRPGTEVSTATFGYLNDTIDKRLEYMEGDERIRIAVLDTGIDLKHADFKNPRTKMFTREFQSQPAKEKLAQIDRIKAYRNFHIARNDEVDDLDGHGTQVAGIILRLAPNADLYIARVCAGKNRAEPFEGDEGSFRGPHPSDVADAVNWAIEQKVHIINMSLGFRNKKHESMKSLKEALASARAHKILVFAAASNEGLHEPTAWPATEREYAIGIHSSTDAGKESNTTATPVEGSLNFMVVGEQILSHWPTDNGGGFRLCTGSSFAAPVATAIGALILAFTRQYRCKPERREVSREIDLDELHTNLGMAKVLKRISERRNDYHWIASKLFWREYHDLSDPGASRKYAWGIIERALKYG</sequence>
<keyword evidence="8 13" id="KW-0720">Serine protease</keyword>
<dbReference type="Gene3D" id="3.40.50.300">
    <property type="entry name" value="P-loop containing nucleotide triphosphate hydrolases"/>
    <property type="match status" value="2"/>
</dbReference>
<comment type="similarity">
    <text evidence="13">Belongs to the peptidase S8 family.</text>
</comment>
<keyword evidence="18" id="KW-1185">Reference proteome</keyword>
<evidence type="ECO:0000313" key="18">
    <source>
        <dbReference type="Proteomes" id="UP001610446"/>
    </source>
</evidence>
<evidence type="ECO:0000259" key="15">
    <source>
        <dbReference type="PROSITE" id="PS51192"/>
    </source>
</evidence>
<feature type="active site" description="Charge relay system" evidence="13">
    <location>
        <position position="501"/>
    </location>
</feature>
<name>A0ABR4J7I6_9EURO</name>
<evidence type="ECO:0000259" key="16">
    <source>
        <dbReference type="PROSITE" id="PS51195"/>
    </source>
</evidence>
<dbReference type="Proteomes" id="UP001610446">
    <property type="component" value="Unassembled WGS sequence"/>
</dbReference>
<keyword evidence="5 14" id="KW-0547">Nucleotide-binding</keyword>
<feature type="active site" description="Charge relay system" evidence="13">
    <location>
        <position position="726"/>
    </location>
</feature>
<keyword evidence="14" id="KW-0694">RNA-binding</keyword>
<keyword evidence="9 14" id="KW-0067">ATP-binding</keyword>
<comment type="catalytic activity">
    <reaction evidence="11 14">
        <text>ATP + H2O = ADP + phosphate + H(+)</text>
        <dbReference type="Rhea" id="RHEA:13065"/>
        <dbReference type="ChEBI" id="CHEBI:15377"/>
        <dbReference type="ChEBI" id="CHEBI:15378"/>
        <dbReference type="ChEBI" id="CHEBI:30616"/>
        <dbReference type="ChEBI" id="CHEBI:43474"/>
        <dbReference type="ChEBI" id="CHEBI:456216"/>
        <dbReference type="EC" id="3.6.4.13"/>
    </reaction>
</comment>
<dbReference type="InterPro" id="IPR011545">
    <property type="entry name" value="DEAD/DEAH_box_helicase_dom"/>
</dbReference>
<feature type="active site" description="Charge relay system" evidence="13">
    <location>
        <position position="558"/>
    </location>
</feature>
<evidence type="ECO:0000313" key="17">
    <source>
        <dbReference type="EMBL" id="KAL2835990.1"/>
    </source>
</evidence>
<feature type="short sequence motif" description="Q motif" evidence="12">
    <location>
        <begin position="13"/>
        <end position="41"/>
    </location>
</feature>
<dbReference type="Pfam" id="PF00270">
    <property type="entry name" value="DEAD"/>
    <property type="match status" value="1"/>
</dbReference>
<evidence type="ECO:0000256" key="5">
    <source>
        <dbReference type="ARBA" id="ARBA00022741"/>
    </source>
</evidence>
<evidence type="ECO:0000256" key="2">
    <source>
        <dbReference type="ARBA" id="ARBA00022552"/>
    </source>
</evidence>
<dbReference type="EC" id="3.6.4.13" evidence="14"/>
<dbReference type="InterPro" id="IPR014001">
    <property type="entry name" value="Helicase_ATP-bd"/>
</dbReference>
<evidence type="ECO:0000256" key="4">
    <source>
        <dbReference type="ARBA" id="ARBA00022729"/>
    </source>
</evidence>
<reference evidence="17 18" key="1">
    <citation type="submission" date="2024-07" db="EMBL/GenBank/DDBJ databases">
        <title>Section-level genome sequencing and comparative genomics of Aspergillus sections Usti and Cavernicolus.</title>
        <authorList>
            <consortium name="Lawrence Berkeley National Laboratory"/>
            <person name="Nybo J.L."/>
            <person name="Vesth T.C."/>
            <person name="Theobald S."/>
            <person name="Frisvad J.C."/>
            <person name="Larsen T.O."/>
            <person name="Kjaerboelling I."/>
            <person name="Rothschild-Mancinelli K."/>
            <person name="Lyhne E.K."/>
            <person name="Kogle M.E."/>
            <person name="Barry K."/>
            <person name="Clum A."/>
            <person name="Na H."/>
            <person name="Ledsgaard L."/>
            <person name="Lin J."/>
            <person name="Lipzen A."/>
            <person name="Kuo A."/>
            <person name="Riley R."/>
            <person name="Mondo S."/>
            <person name="Labutti K."/>
            <person name="Haridas S."/>
            <person name="Pangalinan J."/>
            <person name="Salamov A.A."/>
            <person name="Simmons B.A."/>
            <person name="Magnuson J.K."/>
            <person name="Chen J."/>
            <person name="Drula E."/>
            <person name="Henrissat B."/>
            <person name="Wiebenga A."/>
            <person name="Lubbers R.J."/>
            <person name="Gomes A.C."/>
            <person name="Makela M.R."/>
            <person name="Stajich J."/>
            <person name="Grigoriev I.V."/>
            <person name="Mortensen U.H."/>
            <person name="De Vries R.P."/>
            <person name="Baker S.E."/>
            <person name="Andersen M.R."/>
        </authorList>
    </citation>
    <scope>NUCLEOTIDE SEQUENCE [LARGE SCALE GENOMIC DNA]</scope>
    <source>
        <strain evidence="17 18">CBS 123904</strain>
    </source>
</reference>
<dbReference type="PROSITE" id="PS51892">
    <property type="entry name" value="SUBTILASE"/>
    <property type="match status" value="1"/>
</dbReference>
<comment type="domain">
    <text evidence="14">The Q motif is unique to and characteristic of the DEAD box family of RNA helicases and controls ATP binding and hydrolysis.</text>
</comment>
<evidence type="ECO:0000256" key="12">
    <source>
        <dbReference type="PROSITE-ProRule" id="PRU00552"/>
    </source>
</evidence>
<dbReference type="InterPro" id="IPR015500">
    <property type="entry name" value="Peptidase_S8_subtilisin-rel"/>
</dbReference>
<evidence type="ECO:0000256" key="9">
    <source>
        <dbReference type="ARBA" id="ARBA00022840"/>
    </source>
</evidence>
<evidence type="ECO:0000256" key="11">
    <source>
        <dbReference type="ARBA" id="ARBA00047984"/>
    </source>
</evidence>
<feature type="domain" description="DEAD-box RNA helicase Q" evidence="16">
    <location>
        <begin position="13"/>
        <end position="41"/>
    </location>
</feature>
<proteinExistence type="inferred from homology"/>
<feature type="domain" description="Helicase ATP-binding" evidence="15">
    <location>
        <begin position="46"/>
        <end position="220"/>
    </location>
</feature>
<dbReference type="SUPFAM" id="SSF52540">
    <property type="entry name" value="P-loop containing nucleoside triphosphate hydrolases"/>
    <property type="match status" value="2"/>
</dbReference>
<evidence type="ECO:0000256" key="8">
    <source>
        <dbReference type="ARBA" id="ARBA00022825"/>
    </source>
</evidence>
<dbReference type="SUPFAM" id="SSF52743">
    <property type="entry name" value="Subtilisin-like"/>
    <property type="match status" value="1"/>
</dbReference>
<keyword evidence="7 14" id="KW-0347">Helicase</keyword>
<dbReference type="Pfam" id="PF00082">
    <property type="entry name" value="Peptidase_S8"/>
    <property type="match status" value="1"/>
</dbReference>
<keyword evidence="3 13" id="KW-0645">Protease</keyword>
<evidence type="ECO:0000256" key="1">
    <source>
        <dbReference type="ARBA" id="ARBA00004604"/>
    </source>
</evidence>
<evidence type="ECO:0000256" key="6">
    <source>
        <dbReference type="ARBA" id="ARBA00022801"/>
    </source>
</evidence>
<accession>A0ABR4J7I6</accession>
<dbReference type="InterPro" id="IPR014014">
    <property type="entry name" value="RNA_helicase_DEAD_Q_motif"/>
</dbReference>
<comment type="function">
    <text evidence="14">RNA helicase.</text>
</comment>
<evidence type="ECO:0000256" key="10">
    <source>
        <dbReference type="ARBA" id="ARBA00023145"/>
    </source>
</evidence>
<evidence type="ECO:0000256" key="13">
    <source>
        <dbReference type="PROSITE-ProRule" id="PRU01240"/>
    </source>
</evidence>
<dbReference type="InterPro" id="IPR023827">
    <property type="entry name" value="Peptidase_S8_Asp-AS"/>
</dbReference>
<organism evidence="17 18">
    <name type="scientific">Aspergillus pseudoustus</name>
    <dbReference type="NCBI Taxonomy" id="1810923"/>
    <lineage>
        <taxon>Eukaryota</taxon>
        <taxon>Fungi</taxon>
        <taxon>Dikarya</taxon>
        <taxon>Ascomycota</taxon>
        <taxon>Pezizomycotina</taxon>
        <taxon>Eurotiomycetes</taxon>
        <taxon>Eurotiomycetidae</taxon>
        <taxon>Eurotiales</taxon>
        <taxon>Aspergillaceae</taxon>
        <taxon>Aspergillus</taxon>
        <taxon>Aspergillus subgen. Nidulantes</taxon>
    </lineage>
</organism>
<keyword evidence="4" id="KW-0732">Signal</keyword>
<dbReference type="EMBL" id="JBFXLU010000188">
    <property type="protein sequence ID" value="KAL2835990.1"/>
    <property type="molecule type" value="Genomic_DNA"/>
</dbReference>
<dbReference type="SMART" id="SM00487">
    <property type="entry name" value="DEXDc"/>
    <property type="match status" value="1"/>
</dbReference>
<comment type="caution">
    <text evidence="17">The sequence shown here is derived from an EMBL/GenBank/DDBJ whole genome shotgun (WGS) entry which is preliminary data.</text>
</comment>
<dbReference type="PRINTS" id="PR00723">
    <property type="entry name" value="SUBTILISIN"/>
</dbReference>
<keyword evidence="10" id="KW-0865">Zymogen</keyword>
<keyword evidence="6 13" id="KW-0378">Hydrolase</keyword>
<keyword evidence="2" id="KW-0698">rRNA processing</keyword>
<dbReference type="PROSITE" id="PS51192">
    <property type="entry name" value="HELICASE_ATP_BIND_1"/>
    <property type="match status" value="1"/>
</dbReference>
<evidence type="ECO:0000256" key="14">
    <source>
        <dbReference type="RuleBase" id="RU365068"/>
    </source>
</evidence>